<dbReference type="EMBL" id="CP028137">
    <property type="protein sequence ID" value="AZZ52460.1"/>
    <property type="molecule type" value="Genomic_DNA"/>
</dbReference>
<dbReference type="PANTHER" id="PTHR39420">
    <property type="match status" value="1"/>
</dbReference>
<name>A0A3Q9USX6_9MICO</name>
<evidence type="ECO:0000256" key="1">
    <source>
        <dbReference type="SAM" id="MobiDB-lite"/>
    </source>
</evidence>
<dbReference type="KEGG" id="rfs:C1I64_10665"/>
<dbReference type="InterPro" id="IPR042271">
    <property type="entry name" value="Zinicin_2_N"/>
</dbReference>
<dbReference type="AlphaFoldDB" id="A0A3Q9USX6"/>
<organism evidence="2 3">
    <name type="scientific">Rathayibacter festucae DSM 15932</name>
    <dbReference type="NCBI Taxonomy" id="1328866"/>
    <lineage>
        <taxon>Bacteria</taxon>
        <taxon>Bacillati</taxon>
        <taxon>Actinomycetota</taxon>
        <taxon>Actinomycetes</taxon>
        <taxon>Micrococcales</taxon>
        <taxon>Microbacteriaceae</taxon>
        <taxon>Rathayibacter</taxon>
    </lineage>
</organism>
<reference evidence="2 3" key="1">
    <citation type="submission" date="2018-03" db="EMBL/GenBank/DDBJ databases">
        <title>Bacteriophage NCPPB3778 and a type I-E CRISPR drive the evolution of the US Biological Select Agent, Rathayibacter toxicus.</title>
        <authorList>
            <person name="Davis E.W.II."/>
            <person name="Tabima J.F."/>
            <person name="Weisberg A.J."/>
            <person name="Dantas Lopes L."/>
            <person name="Wiseman M.S."/>
            <person name="Wiseman M.S."/>
            <person name="Pupko T."/>
            <person name="Belcher M.S."/>
            <person name="Sechler A.J."/>
            <person name="Tancos M.A."/>
            <person name="Schroeder B.K."/>
            <person name="Murray T.D."/>
            <person name="Luster D.G."/>
            <person name="Schneider W.L."/>
            <person name="Rogers E."/>
            <person name="Andreote F.D."/>
            <person name="Grunwald N.J."/>
            <person name="Putnam M.L."/>
            <person name="Chang J.H."/>
        </authorList>
    </citation>
    <scope>NUCLEOTIDE SEQUENCE [LARGE SCALE GENOMIC DNA]</scope>
    <source>
        <strain evidence="2 3">DSM 15932</strain>
    </source>
</reference>
<feature type="region of interest" description="Disordered" evidence="1">
    <location>
        <begin position="422"/>
        <end position="477"/>
    </location>
</feature>
<dbReference type="InterPro" id="IPR018766">
    <property type="entry name" value="Zinicin_2"/>
</dbReference>
<dbReference type="NCBIfam" id="TIGR03624">
    <property type="entry name" value="putative hydrolase"/>
    <property type="match status" value="1"/>
</dbReference>
<dbReference type="RefSeq" id="WP_127887181.1">
    <property type="nucleotide sequence ID" value="NZ_CP028137.1"/>
</dbReference>
<evidence type="ECO:0000313" key="2">
    <source>
        <dbReference type="EMBL" id="AZZ52460.1"/>
    </source>
</evidence>
<dbReference type="PANTHER" id="PTHR39420:SF2">
    <property type="entry name" value="HYDROLASE"/>
    <property type="match status" value="1"/>
</dbReference>
<dbReference type="SUPFAM" id="SSF55486">
    <property type="entry name" value="Metalloproteases ('zincins'), catalytic domain"/>
    <property type="match status" value="1"/>
</dbReference>
<dbReference type="Proteomes" id="UP000285317">
    <property type="component" value="Chromosome"/>
</dbReference>
<feature type="compositionally biased region" description="Basic and acidic residues" evidence="1">
    <location>
        <begin position="422"/>
        <end position="439"/>
    </location>
</feature>
<evidence type="ECO:0008006" key="4">
    <source>
        <dbReference type="Google" id="ProtNLM"/>
    </source>
</evidence>
<sequence length="477" mass="50607">MAEGDNADRPGGGSEDEFRDMLRQFLSGNGPIDPSQLAGAAGLPNDPVALQNLLSQLQSAMQQSGGGINWSLALEQAKQLARADSVPVTDAVRAPLDGAFGVAALWLDEVAYVSELSRPPRTISRLEWITLTMPVWTQLAEPVALSISDALTGVMRDQAPEEMMAMIAGAEDMMRGIGGTLFALQLGQVVGQLAAEVVSGGDIGIPLLEENDAAILPQNVAAFGEGLDIPIDQVQIYLAVRELAHARLFRHGKWVRLALISQITDFARGITIDTTRLEELAENFDPSNPEELRDAMTSGALIPPKTEEQLAAHGRLETMLALIEGWVDVVTAAATTRLPSAGAIAETVRRRRASGGPAESAFATLVGLELRPRRLREAAAMWQAVTDAVGPEARDALWSHPDVLPGSDDLDDPSALVARLSAEARGETPEPDEMDRALEELLNGTTPAAPEGEQPEAGTDGGRPDDDGTAPTGDRPV</sequence>
<proteinExistence type="predicted"/>
<dbReference type="Gene3D" id="1.20.150.30">
    <property type="entry name" value="Zincin-like metallopeptidase, N-terminal domain"/>
    <property type="match status" value="1"/>
</dbReference>
<protein>
    <recommendedName>
        <fullName evidence="4">Zinc-dependent metalloprotease</fullName>
    </recommendedName>
</protein>
<dbReference type="Pfam" id="PF10103">
    <property type="entry name" value="Zincin_2"/>
    <property type="match status" value="1"/>
</dbReference>
<evidence type="ECO:0000313" key="3">
    <source>
        <dbReference type="Proteomes" id="UP000285317"/>
    </source>
</evidence>
<accession>A0A3Q9USX6</accession>
<gene>
    <name evidence="2" type="ORF">C1I64_10665</name>
</gene>